<evidence type="ECO:0000256" key="6">
    <source>
        <dbReference type="ARBA" id="ARBA00022833"/>
    </source>
</evidence>
<evidence type="ECO:0000256" key="9">
    <source>
        <dbReference type="ARBA" id="ARBA00023163"/>
    </source>
</evidence>
<dbReference type="PANTHER" id="PTHR23235">
    <property type="entry name" value="KRUEPPEL-LIKE TRANSCRIPTION FACTOR"/>
    <property type="match status" value="1"/>
</dbReference>
<keyword evidence="6" id="KW-0862">Zinc</keyword>
<evidence type="ECO:0000313" key="15">
    <source>
        <dbReference type="Proteomes" id="UP000287033"/>
    </source>
</evidence>
<protein>
    <recommendedName>
        <fullName evidence="13">C2H2-type domain-containing protein</fullName>
    </recommendedName>
</protein>
<feature type="region of interest" description="Disordered" evidence="12">
    <location>
        <begin position="21"/>
        <end position="44"/>
    </location>
</feature>
<dbReference type="GO" id="GO:0008270">
    <property type="term" value="F:zinc ion binding"/>
    <property type="evidence" value="ECO:0007669"/>
    <property type="project" value="UniProtKB-KW"/>
</dbReference>
<feature type="domain" description="C2H2-type" evidence="13">
    <location>
        <begin position="472"/>
        <end position="499"/>
    </location>
</feature>
<keyword evidence="15" id="KW-1185">Reference proteome</keyword>
<keyword evidence="2" id="KW-0678">Repressor</keyword>
<evidence type="ECO:0000256" key="4">
    <source>
        <dbReference type="ARBA" id="ARBA00022737"/>
    </source>
</evidence>
<keyword evidence="10" id="KW-0539">Nucleus</keyword>
<dbReference type="CDD" id="cd21572">
    <property type="entry name" value="KLF10_N"/>
    <property type="match status" value="1"/>
</dbReference>
<sequence>MLQGNRCRLLTERGLPGRGLHAAARAPSCQPPAADHAAPGRPFAGPRVEIMETGPTHFEVNERFCDRRTQQGDIEAVEALMSMSCNWKYDSKCYTELRPLTPASDVSEEAEDNLLSSSRDFHTFPLFCLTPPYSPPNFEASQIVHPAMPVPSTVLSKVELPLSRQTSRVTEAAMPMISHSAKTVAVSTKPRSQATSVIRHTADVLACTNHPCPVRVTHSSADQKSKYSSPPVDTVEEKRLESNGNGLNNCVSHELSASTQPVLETNRGPTVEKHESQHLPQTVNYTPLLGQALFSSTQTPVITQNRQASMLVSSSISSSMPSMPIICQMLPVSTNSPATKHPTVSPSVVFMGAPISKGALMFVVPRPAVKYTKPPVSSLNGTKLSPIAPAPGIMPPVQTIVAQVDVSRHRSHICDHPGCGKTYFKSSHLKAHMRTHTGEKPFSCNWEDCDRRFARSDELSRHRRTHTGEKKFVCPMCERRFMRSDHLTKHARRHLSAKKLPNWKMEVSKLSDSASPVPAPKTVQPH</sequence>
<evidence type="ECO:0000313" key="14">
    <source>
        <dbReference type="EMBL" id="GCC25922.1"/>
    </source>
</evidence>
<name>A0A401S6A7_CHIPU</name>
<dbReference type="PROSITE" id="PS50157">
    <property type="entry name" value="ZINC_FINGER_C2H2_2"/>
    <property type="match status" value="3"/>
</dbReference>
<dbReference type="InterPro" id="IPR013087">
    <property type="entry name" value="Znf_C2H2_type"/>
</dbReference>
<feature type="domain" description="C2H2-type" evidence="13">
    <location>
        <begin position="442"/>
        <end position="471"/>
    </location>
</feature>
<feature type="region of interest" description="Disordered" evidence="12">
    <location>
        <begin position="507"/>
        <end position="526"/>
    </location>
</feature>
<keyword evidence="9" id="KW-0804">Transcription</keyword>
<evidence type="ECO:0000256" key="2">
    <source>
        <dbReference type="ARBA" id="ARBA00022491"/>
    </source>
</evidence>
<keyword evidence="4" id="KW-0677">Repeat</keyword>
<dbReference type="AlphaFoldDB" id="A0A401S6A7"/>
<dbReference type="SMART" id="SM00355">
    <property type="entry name" value="ZnF_C2H2"/>
    <property type="match status" value="3"/>
</dbReference>
<evidence type="ECO:0000256" key="1">
    <source>
        <dbReference type="ARBA" id="ARBA00004123"/>
    </source>
</evidence>
<comment type="caution">
    <text evidence="14">The sequence shown here is derived from an EMBL/GenBank/DDBJ whole genome shotgun (WGS) entry which is preliminary data.</text>
</comment>
<feature type="domain" description="C2H2-type" evidence="13">
    <location>
        <begin position="412"/>
        <end position="441"/>
    </location>
</feature>
<keyword evidence="3" id="KW-0479">Metal-binding</keyword>
<dbReference type="GO" id="GO:0000978">
    <property type="term" value="F:RNA polymerase II cis-regulatory region sequence-specific DNA binding"/>
    <property type="evidence" value="ECO:0007669"/>
    <property type="project" value="TreeGrafter"/>
</dbReference>
<dbReference type="SUPFAM" id="SSF57667">
    <property type="entry name" value="beta-beta-alpha zinc fingers"/>
    <property type="match status" value="2"/>
</dbReference>
<gene>
    <name evidence="14" type="ORF">chiPu_0004334</name>
</gene>
<dbReference type="Pfam" id="PF00096">
    <property type="entry name" value="zf-C2H2"/>
    <property type="match status" value="3"/>
</dbReference>
<evidence type="ECO:0000256" key="7">
    <source>
        <dbReference type="ARBA" id="ARBA00023015"/>
    </source>
</evidence>
<dbReference type="Gene3D" id="3.30.160.60">
    <property type="entry name" value="Classic Zinc Finger"/>
    <property type="match status" value="3"/>
</dbReference>
<evidence type="ECO:0000256" key="12">
    <source>
        <dbReference type="SAM" id="MobiDB-lite"/>
    </source>
</evidence>
<keyword evidence="8" id="KW-0238">DNA-binding</keyword>
<accession>A0A401S6A7</accession>
<evidence type="ECO:0000256" key="5">
    <source>
        <dbReference type="ARBA" id="ARBA00022771"/>
    </source>
</evidence>
<dbReference type="EMBL" id="BEZZ01000104">
    <property type="protein sequence ID" value="GCC25922.1"/>
    <property type="molecule type" value="Genomic_DNA"/>
</dbReference>
<dbReference type="GO" id="GO:0000981">
    <property type="term" value="F:DNA-binding transcription factor activity, RNA polymerase II-specific"/>
    <property type="evidence" value="ECO:0007669"/>
    <property type="project" value="TreeGrafter"/>
</dbReference>
<dbReference type="Proteomes" id="UP000287033">
    <property type="component" value="Unassembled WGS sequence"/>
</dbReference>
<comment type="subcellular location">
    <subcellularLocation>
        <location evidence="1">Nucleus</location>
    </subcellularLocation>
</comment>
<dbReference type="PANTHER" id="PTHR23235:SF64">
    <property type="entry name" value="KRUEPPEL-LIKE FACTOR 10"/>
    <property type="match status" value="1"/>
</dbReference>
<dbReference type="FunFam" id="3.30.160.60:FF:000018">
    <property type="entry name" value="Krueppel-like factor 15"/>
    <property type="match status" value="1"/>
</dbReference>
<organism evidence="14 15">
    <name type="scientific">Chiloscyllium punctatum</name>
    <name type="common">Brownbanded bambooshark</name>
    <name type="synonym">Hemiscyllium punctatum</name>
    <dbReference type="NCBI Taxonomy" id="137246"/>
    <lineage>
        <taxon>Eukaryota</taxon>
        <taxon>Metazoa</taxon>
        <taxon>Chordata</taxon>
        <taxon>Craniata</taxon>
        <taxon>Vertebrata</taxon>
        <taxon>Chondrichthyes</taxon>
        <taxon>Elasmobranchii</taxon>
        <taxon>Galeomorphii</taxon>
        <taxon>Galeoidea</taxon>
        <taxon>Orectolobiformes</taxon>
        <taxon>Hemiscylliidae</taxon>
        <taxon>Chiloscyllium</taxon>
    </lineage>
</organism>
<evidence type="ECO:0000259" key="13">
    <source>
        <dbReference type="PROSITE" id="PS50157"/>
    </source>
</evidence>
<dbReference type="FunFam" id="3.30.160.60:FF:000205">
    <property type="entry name" value="Putative Krueppel-like factor 10"/>
    <property type="match status" value="1"/>
</dbReference>
<dbReference type="STRING" id="137246.A0A401S6A7"/>
<evidence type="ECO:0000256" key="8">
    <source>
        <dbReference type="ARBA" id="ARBA00023125"/>
    </source>
</evidence>
<evidence type="ECO:0000256" key="3">
    <source>
        <dbReference type="ARBA" id="ARBA00022723"/>
    </source>
</evidence>
<dbReference type="PROSITE" id="PS00028">
    <property type="entry name" value="ZINC_FINGER_C2H2_1"/>
    <property type="match status" value="3"/>
</dbReference>
<dbReference type="OrthoDB" id="4748970at2759"/>
<keyword evidence="7" id="KW-0805">Transcription regulation</keyword>
<evidence type="ECO:0000256" key="10">
    <source>
        <dbReference type="ARBA" id="ARBA00023242"/>
    </source>
</evidence>
<reference evidence="14 15" key="1">
    <citation type="journal article" date="2018" name="Nat. Ecol. Evol.">
        <title>Shark genomes provide insights into elasmobranch evolution and the origin of vertebrates.</title>
        <authorList>
            <person name="Hara Y"/>
            <person name="Yamaguchi K"/>
            <person name="Onimaru K"/>
            <person name="Kadota M"/>
            <person name="Koyanagi M"/>
            <person name="Keeley SD"/>
            <person name="Tatsumi K"/>
            <person name="Tanaka K"/>
            <person name="Motone F"/>
            <person name="Kageyama Y"/>
            <person name="Nozu R"/>
            <person name="Adachi N"/>
            <person name="Nishimura O"/>
            <person name="Nakagawa R"/>
            <person name="Tanegashima C"/>
            <person name="Kiyatake I"/>
            <person name="Matsumoto R"/>
            <person name="Murakumo K"/>
            <person name="Nishida K"/>
            <person name="Terakita A"/>
            <person name="Kuratani S"/>
            <person name="Sato K"/>
            <person name="Hyodo S Kuraku.S."/>
        </authorList>
    </citation>
    <scope>NUCLEOTIDE SEQUENCE [LARGE SCALE GENOMIC DNA]</scope>
</reference>
<keyword evidence="5 11" id="KW-0863">Zinc-finger</keyword>
<dbReference type="FunFam" id="3.30.160.60:FF:000134">
    <property type="entry name" value="Krueppel-like factor 11"/>
    <property type="match status" value="1"/>
</dbReference>
<proteinExistence type="predicted"/>
<evidence type="ECO:0000256" key="11">
    <source>
        <dbReference type="PROSITE-ProRule" id="PRU00042"/>
    </source>
</evidence>
<dbReference type="OMA" id="HRSHICD"/>
<dbReference type="InterPro" id="IPR036236">
    <property type="entry name" value="Znf_C2H2_sf"/>
</dbReference>
<dbReference type="GO" id="GO:0005634">
    <property type="term" value="C:nucleus"/>
    <property type="evidence" value="ECO:0007669"/>
    <property type="project" value="UniProtKB-SubCell"/>
</dbReference>